<evidence type="ECO:0000313" key="9">
    <source>
        <dbReference type="EMBL" id="MBB4611562.1"/>
    </source>
</evidence>
<reference evidence="9 11" key="1">
    <citation type="submission" date="2020-08" db="EMBL/GenBank/DDBJ databases">
        <title>Genomic Encyclopedia of Type Strains, Phase IV (KMG-IV): sequencing the most valuable type-strain genomes for metagenomic binning, comparative biology and taxonomic classification.</title>
        <authorList>
            <person name="Goeker M."/>
        </authorList>
    </citation>
    <scope>NUCLEOTIDE SEQUENCE [LARGE SCALE GENOMIC DNA]</scope>
    <source>
        <strain evidence="9 11">DSM 14562</strain>
    </source>
</reference>
<feature type="transmembrane region" description="Helical" evidence="8">
    <location>
        <begin position="89"/>
        <end position="107"/>
    </location>
</feature>
<reference evidence="10" key="2">
    <citation type="submission" date="2021-01" db="EMBL/GenBank/DDBJ databases">
        <title>Genome Sequencing of Type Strains.</title>
        <authorList>
            <person name="Lemaire J.F."/>
            <person name="Inderbitzin P."/>
            <person name="Collins S.B."/>
            <person name="Wespe N."/>
            <person name="Knight-Connoni V."/>
        </authorList>
    </citation>
    <scope>NUCLEOTIDE SEQUENCE</scope>
    <source>
        <strain evidence="10">DSM 14562</strain>
    </source>
</reference>
<gene>
    <name evidence="9" type="ORF">GGQ89_003812</name>
    <name evidence="10" type="ORF">JYA60_02485</name>
</gene>
<feature type="transmembrane region" description="Helical" evidence="8">
    <location>
        <begin position="295"/>
        <end position="315"/>
    </location>
</feature>
<dbReference type="Proteomes" id="UP000704529">
    <property type="component" value="Unassembled WGS sequence"/>
</dbReference>
<keyword evidence="5 8" id="KW-0812">Transmembrane</keyword>
<dbReference type="EMBL" id="JACHNX010000034">
    <property type="protein sequence ID" value="MBB4611562.1"/>
    <property type="molecule type" value="Genomic_DNA"/>
</dbReference>
<evidence type="ECO:0000313" key="10">
    <source>
        <dbReference type="EMBL" id="MBN3557098.1"/>
    </source>
</evidence>
<dbReference type="Proteomes" id="UP000584663">
    <property type="component" value="Unassembled WGS sequence"/>
</dbReference>
<comment type="subcellular location">
    <subcellularLocation>
        <location evidence="1">Cell membrane</location>
        <topology evidence="1">Multi-pass membrane protein</topology>
    </subcellularLocation>
</comment>
<evidence type="ECO:0000256" key="8">
    <source>
        <dbReference type="SAM" id="Phobius"/>
    </source>
</evidence>
<evidence type="ECO:0000256" key="5">
    <source>
        <dbReference type="ARBA" id="ARBA00022692"/>
    </source>
</evidence>
<evidence type="ECO:0000256" key="2">
    <source>
        <dbReference type="ARBA" id="ARBA00022475"/>
    </source>
</evidence>
<keyword evidence="6 8" id="KW-1133">Transmembrane helix</keyword>
<evidence type="ECO:0000313" key="11">
    <source>
        <dbReference type="Proteomes" id="UP000584663"/>
    </source>
</evidence>
<dbReference type="EMBL" id="JAFHKU010000102">
    <property type="protein sequence ID" value="MBN3557098.1"/>
    <property type="molecule type" value="Genomic_DNA"/>
</dbReference>
<organism evidence="10 12">
    <name type="scientific">Sphingomonas yabuuchiae</name>
    <dbReference type="NCBI Taxonomy" id="172044"/>
    <lineage>
        <taxon>Bacteria</taxon>
        <taxon>Pseudomonadati</taxon>
        <taxon>Pseudomonadota</taxon>
        <taxon>Alphaproteobacteria</taxon>
        <taxon>Sphingomonadales</taxon>
        <taxon>Sphingomonadaceae</taxon>
        <taxon>Sphingomonas</taxon>
    </lineage>
</organism>
<dbReference type="GO" id="GO:0009103">
    <property type="term" value="P:lipopolysaccharide biosynthetic process"/>
    <property type="evidence" value="ECO:0007669"/>
    <property type="project" value="UniProtKB-ARBA"/>
</dbReference>
<accession>A0AA41DA84</accession>
<keyword evidence="4" id="KW-0808">Transferase</keyword>
<evidence type="ECO:0000256" key="7">
    <source>
        <dbReference type="ARBA" id="ARBA00023136"/>
    </source>
</evidence>
<comment type="caution">
    <text evidence="10">The sequence shown here is derived from an EMBL/GenBank/DDBJ whole genome shotgun (WGS) entry which is preliminary data.</text>
</comment>
<feature type="transmembrane region" description="Helical" evidence="8">
    <location>
        <begin position="265"/>
        <end position="283"/>
    </location>
</feature>
<feature type="transmembrane region" description="Helical" evidence="8">
    <location>
        <begin position="143"/>
        <end position="160"/>
    </location>
</feature>
<dbReference type="RefSeq" id="WP_184106917.1">
    <property type="nucleotide sequence ID" value="NZ_JACHNX010000034.1"/>
</dbReference>
<sequence>MSDERRQGWWLRPWLRGQGGVLLVLTLVALVVRARTFGNPVIGFDEQFYLLVGDRMLQGAWPYIDIFDRKPIGLFLLYAGARLLGEDGFLAYKLVATGFVIATAFGIQRVARRFAGAGAGLVAAILYILWLNLMEGEGGQSPVFYNALMLVAGTAVLRVVERRGRLFPCGAVAMAAVGVALQIKYSVLPEGFAFGCVLLWQGWRARVPVGRLAGMALAWVALALLPTLVAFGVYAAIGQGQAWLFANFLSVGGQAARPFADELEGLATCLGILSPLLLVIGFGRPWRHAPAERRAGFRFLLLWLAVAGAAVLFYGRFGSPHYALPIVLPGVLVAAPALARWRRGGTVAFVLVIFAAGQIVLALSERTKGGAAEARAVARAARPAKGCLYVYDGYPALYLLTQSCLPSKWVFPGHLNTQDEASPEAIGVDPVTEIRRILSQRPGAIVDDYPRFTFGNRATRGVLREALARDYHLATCVPTGPSRVRLVYRPGPGPVPAGCPSAEALAVIP</sequence>
<keyword evidence="11" id="KW-1185">Reference proteome</keyword>
<keyword evidence="2" id="KW-1003">Cell membrane</keyword>
<name>A0AA41DA84_9SPHN</name>
<keyword evidence="3" id="KW-0328">Glycosyltransferase</keyword>
<feature type="transmembrane region" description="Helical" evidence="8">
    <location>
        <begin position="346"/>
        <end position="364"/>
    </location>
</feature>
<proteinExistence type="predicted"/>
<evidence type="ECO:0000256" key="1">
    <source>
        <dbReference type="ARBA" id="ARBA00004651"/>
    </source>
</evidence>
<evidence type="ECO:0000313" key="12">
    <source>
        <dbReference type="Proteomes" id="UP000704529"/>
    </source>
</evidence>
<dbReference type="AlphaFoldDB" id="A0AA41DA84"/>
<protein>
    <submittedName>
        <fullName evidence="10">Glycosyltransferase family 39 protein</fullName>
    </submittedName>
</protein>
<feature type="transmembrane region" description="Helical" evidence="8">
    <location>
        <begin position="114"/>
        <end position="131"/>
    </location>
</feature>
<feature type="transmembrane region" description="Helical" evidence="8">
    <location>
        <begin position="216"/>
        <end position="237"/>
    </location>
</feature>
<evidence type="ECO:0000256" key="4">
    <source>
        <dbReference type="ARBA" id="ARBA00022679"/>
    </source>
</evidence>
<dbReference type="InterPro" id="IPR050297">
    <property type="entry name" value="LipidA_mod_glycosyltrf_83"/>
</dbReference>
<keyword evidence="7 8" id="KW-0472">Membrane</keyword>
<dbReference type="PANTHER" id="PTHR33908:SF11">
    <property type="entry name" value="MEMBRANE PROTEIN"/>
    <property type="match status" value="1"/>
</dbReference>
<feature type="transmembrane region" description="Helical" evidence="8">
    <location>
        <begin position="321"/>
        <end position="339"/>
    </location>
</feature>
<evidence type="ECO:0000256" key="3">
    <source>
        <dbReference type="ARBA" id="ARBA00022676"/>
    </source>
</evidence>
<dbReference type="GO" id="GO:0016763">
    <property type="term" value="F:pentosyltransferase activity"/>
    <property type="evidence" value="ECO:0007669"/>
    <property type="project" value="TreeGrafter"/>
</dbReference>
<dbReference type="PANTHER" id="PTHR33908">
    <property type="entry name" value="MANNOSYLTRANSFERASE YKCB-RELATED"/>
    <property type="match status" value="1"/>
</dbReference>
<dbReference type="GO" id="GO:0005886">
    <property type="term" value="C:plasma membrane"/>
    <property type="evidence" value="ECO:0007669"/>
    <property type="project" value="UniProtKB-SubCell"/>
</dbReference>
<evidence type="ECO:0000256" key="6">
    <source>
        <dbReference type="ARBA" id="ARBA00022989"/>
    </source>
</evidence>